<name>G8ZKL4_PYRAB</name>
<feature type="binding site" evidence="1">
    <location>
        <position position="126"/>
    </location>
    <ligand>
        <name>Mn(2+)</name>
        <dbReference type="ChEBI" id="CHEBI:29035"/>
    </ligand>
</feature>
<dbReference type="RefSeq" id="WP_048146913.1">
    <property type="nucleotide sequence ID" value="NC_000868.1"/>
</dbReference>
<dbReference type="NCBIfam" id="NF041032">
    <property type="entry name" value="NurA_Pyro"/>
    <property type="match status" value="1"/>
</dbReference>
<dbReference type="EMBL" id="HE613800">
    <property type="protein sequence ID" value="CCE70657.1"/>
    <property type="molecule type" value="Genomic_DNA"/>
</dbReference>
<sequence>MRILSKGSMDRIRDTLLQNLKQTLESIDPEKILENWRPLPEAKKSKAYAIDGSRVARRLSGTIVYFLTACAVGSGRGYSLSYANAMQYNYAVSEQMIRMQMETLENMIGYLSWRALNGRPKLILMDGTLTGSLIRPPIFPDDIRQISILRSLLGEHDFDNLIEEYKELLDEHYKEVEEELEKKGKSDAPIISDNRINYFVKRYITRKIIGHFGNKTKIRIPARLFRIEGVPVSLLEKFLEEGKTLEDLVKEIKEERVEVTVDKDTIEDAFHVLLAYIEYLHSLEKLLHADNLVYVAKTFYTKKLATELGIPIVDTTLLDATLRSVLGEESEGYLEFEEPIKAPRWEFPEYLFRHFKRVKEIAERGVYVAYVRLQEGDVIYMLQSTKKIRDILPLVLSHKSGGYIEPLRIAHNTVKISQREADMALSALINSLRAQEPMLKIFVKYGRMPLE</sequence>
<dbReference type="GO" id="GO:0046872">
    <property type="term" value="F:metal ion binding"/>
    <property type="evidence" value="ECO:0007669"/>
    <property type="project" value="UniProtKB-KW"/>
</dbReference>
<dbReference type="Proteomes" id="UP000009139">
    <property type="component" value="Chromosome"/>
</dbReference>
<dbReference type="InterPro" id="IPR054958">
    <property type="entry name" value="NurA_nuclease"/>
</dbReference>
<dbReference type="PIRSF" id="PIRSF018871">
    <property type="entry name" value="UCP018871"/>
    <property type="match status" value="1"/>
</dbReference>
<feature type="domain" description="NurA" evidence="2">
    <location>
        <begin position="45"/>
        <end position="416"/>
    </location>
</feature>
<dbReference type="SMART" id="SM00933">
    <property type="entry name" value="NurA"/>
    <property type="match status" value="1"/>
</dbReference>
<dbReference type="InterPro" id="IPR016738">
    <property type="entry name" value="NurA-like"/>
</dbReference>
<keyword evidence="1" id="KW-0464">Manganese</keyword>
<accession>G8ZKL4</accession>
<dbReference type="Pfam" id="PF09376">
    <property type="entry name" value="NurA"/>
    <property type="match status" value="1"/>
</dbReference>
<dbReference type="OrthoDB" id="33831at2157"/>
<reference evidence="3 4" key="1">
    <citation type="journal article" date="2012" name="Curr. Microbiol.">
        <title>Re-annotation of two hyperthermophilic archaea Pyrococcus abyssi GE5 and Pyrococcus furiosus DSM 3638.</title>
        <authorList>
            <person name="Gao J."/>
            <person name="Wang J."/>
        </authorList>
    </citation>
    <scope>GENOME REANNOTATION</scope>
    <source>
        <strain evidence="4">GE5 / Orsay</strain>
    </source>
</reference>
<evidence type="ECO:0000256" key="1">
    <source>
        <dbReference type="PIRSR" id="PIRSR018871-1"/>
    </source>
</evidence>
<evidence type="ECO:0000313" key="4">
    <source>
        <dbReference type="Proteomes" id="UP000009139"/>
    </source>
</evidence>
<dbReference type="AlphaFoldDB" id="G8ZKL4"/>
<keyword evidence="1" id="KW-0479">Metal-binding</keyword>
<comment type="cofactor">
    <cofactor evidence="1">
        <name>Mn(2+)</name>
        <dbReference type="ChEBI" id="CHEBI:29035"/>
    </cofactor>
</comment>
<gene>
    <name evidence="3" type="ordered locus">PAB0813</name>
</gene>
<evidence type="ECO:0000313" key="3">
    <source>
        <dbReference type="EMBL" id="CCE70657.1"/>
    </source>
</evidence>
<organism evidence="3 4">
    <name type="scientific">Pyrococcus abyssi (strain GE5 / Orsay)</name>
    <dbReference type="NCBI Taxonomy" id="272844"/>
    <lineage>
        <taxon>Archaea</taxon>
        <taxon>Methanobacteriati</taxon>
        <taxon>Methanobacteriota</taxon>
        <taxon>Thermococci</taxon>
        <taxon>Thermococcales</taxon>
        <taxon>Thermococcaceae</taxon>
        <taxon>Pyrococcus</taxon>
    </lineage>
</organism>
<evidence type="ECO:0000259" key="2">
    <source>
        <dbReference type="SMART" id="SM00933"/>
    </source>
</evidence>
<protein>
    <recommendedName>
        <fullName evidence="2">NurA domain-containing protein</fullName>
    </recommendedName>
</protein>
<proteinExistence type="predicted"/>
<dbReference type="InterPro" id="IPR018977">
    <property type="entry name" value="NurA_domain"/>
</dbReference>
<feature type="binding site" evidence="1">
    <location>
        <position position="51"/>
    </location>
    <ligand>
        <name>Mn(2+)</name>
        <dbReference type="ChEBI" id="CHEBI:29035"/>
    </ligand>
</feature>
<comment type="miscellaneous">
    <text evidence="3">The sequence shown here is derived from an EMBL/GenBank/DDBJ third party annotation (TPA) entry.</text>
</comment>